<dbReference type="PROSITE" id="PS50949">
    <property type="entry name" value="HTH_GNTR"/>
    <property type="match status" value="1"/>
</dbReference>
<evidence type="ECO:0000313" key="10">
    <source>
        <dbReference type="Proteomes" id="UP000007523"/>
    </source>
</evidence>
<organism evidence="9 10">
    <name type="scientific">Paenibacillus mucilaginosus 3016</name>
    <dbReference type="NCBI Taxonomy" id="1116391"/>
    <lineage>
        <taxon>Bacteria</taxon>
        <taxon>Bacillati</taxon>
        <taxon>Bacillota</taxon>
        <taxon>Bacilli</taxon>
        <taxon>Bacillales</taxon>
        <taxon>Paenibacillaceae</taxon>
        <taxon>Paenibacillus</taxon>
    </lineage>
</organism>
<proteinExistence type="inferred from homology"/>
<dbReference type="GO" id="GO:0008483">
    <property type="term" value="F:transaminase activity"/>
    <property type="evidence" value="ECO:0007669"/>
    <property type="project" value="UniProtKB-KW"/>
</dbReference>
<gene>
    <name evidence="9" type="ORF">PM3016_4445</name>
</gene>
<dbReference type="InterPro" id="IPR015421">
    <property type="entry name" value="PyrdxlP-dep_Trfase_major"/>
</dbReference>
<evidence type="ECO:0000256" key="5">
    <source>
        <dbReference type="ARBA" id="ARBA00023015"/>
    </source>
</evidence>
<dbReference type="Gene3D" id="3.40.640.10">
    <property type="entry name" value="Type I PLP-dependent aspartate aminotransferase-like (Major domain)"/>
    <property type="match status" value="1"/>
</dbReference>
<dbReference type="Proteomes" id="UP000007523">
    <property type="component" value="Chromosome"/>
</dbReference>
<keyword evidence="3" id="KW-0808">Transferase</keyword>
<dbReference type="SUPFAM" id="SSF46785">
    <property type="entry name" value="Winged helix' DNA-binding domain"/>
    <property type="match status" value="1"/>
</dbReference>
<dbReference type="EMBL" id="CP003235">
    <property type="protein sequence ID" value="AFC31209.1"/>
    <property type="molecule type" value="Genomic_DNA"/>
</dbReference>
<dbReference type="Gene3D" id="1.10.10.10">
    <property type="entry name" value="Winged helix-like DNA-binding domain superfamily/Winged helix DNA-binding domain"/>
    <property type="match status" value="1"/>
</dbReference>
<dbReference type="CDD" id="cd07377">
    <property type="entry name" value="WHTH_GntR"/>
    <property type="match status" value="1"/>
</dbReference>
<evidence type="ECO:0000256" key="4">
    <source>
        <dbReference type="ARBA" id="ARBA00022898"/>
    </source>
</evidence>
<evidence type="ECO:0000256" key="6">
    <source>
        <dbReference type="ARBA" id="ARBA00023125"/>
    </source>
</evidence>
<evidence type="ECO:0000256" key="1">
    <source>
        <dbReference type="ARBA" id="ARBA00001933"/>
    </source>
</evidence>
<dbReference type="InterPro" id="IPR004839">
    <property type="entry name" value="Aminotransferase_I/II_large"/>
</dbReference>
<dbReference type="GO" id="GO:0003677">
    <property type="term" value="F:DNA binding"/>
    <property type="evidence" value="ECO:0007669"/>
    <property type="project" value="UniProtKB-KW"/>
</dbReference>
<reference evidence="9 10" key="1">
    <citation type="journal article" date="2012" name="J. Bacteriol.">
        <title>Complete Genome Sequence of Paenibacillus mucilaginosus 3016, a Bacterium Functional as Microbial Fertilizer.</title>
        <authorList>
            <person name="Ma M."/>
            <person name="Wang Z."/>
            <person name="Li L."/>
            <person name="Jiang X."/>
            <person name="Guan D."/>
            <person name="Cao F."/>
            <person name="Chen H."/>
            <person name="Wang X."/>
            <person name="Shen D."/>
            <person name="Du B."/>
            <person name="Li J."/>
        </authorList>
    </citation>
    <scope>NUCLEOTIDE SEQUENCE [LARGE SCALE GENOMIC DNA]</scope>
    <source>
        <strain evidence="9 10">3016</strain>
    </source>
</reference>
<dbReference type="PRINTS" id="PR00035">
    <property type="entry name" value="HTHGNTR"/>
</dbReference>
<dbReference type="GO" id="GO:0030170">
    <property type="term" value="F:pyridoxal phosphate binding"/>
    <property type="evidence" value="ECO:0007669"/>
    <property type="project" value="InterPro"/>
</dbReference>
<dbReference type="SUPFAM" id="SSF53383">
    <property type="entry name" value="PLP-dependent transferases"/>
    <property type="match status" value="1"/>
</dbReference>
<sequence>MWISIDPEAKLPMFRQVFEALRGAILSGTLASGFKLPSTRELAAELGVSRNVILEAYELLMSEGYITGRSGSGTFVAEGARLEGYAPEAPAERQQAAELTGDGVPAPGGISFRTGRPALEFFPVKQWASALQEVCLEASPDDLSYGDPAGAPELRRVLAEHLWRTRGVVCRPERILVTNGALQALQIIVRLLLGCGDEAVVEDPSNEDLKSVLTATGASLRLLPVDEDGLMTRELPRDGIRPKCIYVTPSHQFPMGGILPVQRRIELARYVQGRDSWIIEDDYDSEFRYDGPPVHSLQSLCPEHVIYIGTFSKTLFPSLRIGYMVLPERFVERARQIKRLSDYQTPTLEQLALARFMGSGHLSTHVHRMKKIYKKRRAHLLQALHEQLGSGFRVWGRPAGLHLVLELETPLPPDFERHLHEHGVTAAVLPGRRLLLGYGHLAEEQLTEGVRRICSALRRGPKDLSLQALS</sequence>
<dbReference type="Pfam" id="PF00155">
    <property type="entry name" value="Aminotran_1_2"/>
    <property type="match status" value="1"/>
</dbReference>
<protein>
    <submittedName>
        <fullName evidence="9">GntR family transcriptional regulator</fullName>
    </submittedName>
</protein>
<keyword evidence="4" id="KW-0663">Pyridoxal phosphate</keyword>
<dbReference type="InterPro" id="IPR015424">
    <property type="entry name" value="PyrdxlP-dep_Trfase"/>
</dbReference>
<keyword evidence="3" id="KW-0032">Aminotransferase</keyword>
<feature type="domain" description="HTH gntR-type" evidence="8">
    <location>
        <begin position="11"/>
        <end position="79"/>
    </location>
</feature>
<dbReference type="GO" id="GO:0003700">
    <property type="term" value="F:DNA-binding transcription factor activity"/>
    <property type="evidence" value="ECO:0007669"/>
    <property type="project" value="InterPro"/>
</dbReference>
<dbReference type="Pfam" id="PF00392">
    <property type="entry name" value="GntR"/>
    <property type="match status" value="1"/>
</dbReference>
<evidence type="ECO:0000259" key="8">
    <source>
        <dbReference type="PROSITE" id="PS50949"/>
    </source>
</evidence>
<evidence type="ECO:0000313" key="9">
    <source>
        <dbReference type="EMBL" id="AFC31209.1"/>
    </source>
</evidence>
<keyword evidence="6" id="KW-0238">DNA-binding</keyword>
<dbReference type="InterPro" id="IPR036390">
    <property type="entry name" value="WH_DNA-bd_sf"/>
</dbReference>
<comment type="cofactor">
    <cofactor evidence="1">
        <name>pyridoxal 5'-phosphate</name>
        <dbReference type="ChEBI" id="CHEBI:597326"/>
    </cofactor>
</comment>
<keyword evidence="7" id="KW-0804">Transcription</keyword>
<evidence type="ECO:0000256" key="3">
    <source>
        <dbReference type="ARBA" id="ARBA00022576"/>
    </source>
</evidence>
<dbReference type="InterPro" id="IPR000524">
    <property type="entry name" value="Tscrpt_reg_HTH_GntR"/>
</dbReference>
<evidence type="ECO:0000256" key="7">
    <source>
        <dbReference type="ARBA" id="ARBA00023163"/>
    </source>
</evidence>
<dbReference type="PANTHER" id="PTHR46577">
    <property type="entry name" value="HTH-TYPE TRANSCRIPTIONAL REGULATORY PROTEIN GABR"/>
    <property type="match status" value="1"/>
</dbReference>
<name>H6NQ18_9BACL</name>
<comment type="similarity">
    <text evidence="2">In the C-terminal section; belongs to the class-I pyridoxal-phosphate-dependent aminotransferase family.</text>
</comment>
<evidence type="ECO:0000256" key="2">
    <source>
        <dbReference type="ARBA" id="ARBA00005384"/>
    </source>
</evidence>
<dbReference type="CDD" id="cd00609">
    <property type="entry name" value="AAT_like"/>
    <property type="match status" value="1"/>
</dbReference>
<keyword evidence="10" id="KW-1185">Reference proteome</keyword>
<dbReference type="KEGG" id="pmq:PM3016_4445"/>
<dbReference type="PANTHER" id="PTHR46577:SF1">
    <property type="entry name" value="HTH-TYPE TRANSCRIPTIONAL REGULATORY PROTEIN GABR"/>
    <property type="match status" value="1"/>
</dbReference>
<dbReference type="InterPro" id="IPR051446">
    <property type="entry name" value="HTH_trans_reg/aminotransferase"/>
</dbReference>
<dbReference type="AlphaFoldDB" id="H6NQ18"/>
<dbReference type="SMART" id="SM00345">
    <property type="entry name" value="HTH_GNTR"/>
    <property type="match status" value="1"/>
</dbReference>
<keyword evidence="5" id="KW-0805">Transcription regulation</keyword>
<dbReference type="HOGENOM" id="CLU_017584_0_1_9"/>
<accession>H6NQ18</accession>
<dbReference type="RefSeq" id="WP_014370965.1">
    <property type="nucleotide sequence ID" value="NC_016935.1"/>
</dbReference>
<dbReference type="InterPro" id="IPR036388">
    <property type="entry name" value="WH-like_DNA-bd_sf"/>
</dbReference>